<dbReference type="EMBL" id="CAKXAJ010025937">
    <property type="protein sequence ID" value="CAH2246648.1"/>
    <property type="molecule type" value="Genomic_DNA"/>
</dbReference>
<reference evidence="1" key="1">
    <citation type="submission" date="2022-03" db="EMBL/GenBank/DDBJ databases">
        <authorList>
            <person name="Lindestad O."/>
        </authorList>
    </citation>
    <scope>NUCLEOTIDE SEQUENCE</scope>
</reference>
<name>A0A8S4S7K7_9NEOP</name>
<sequence>MHKQQPSQSTQLLMKELELLSNSHRVPETSNVLWNLARYFRFLFGIPESPLSAPSMTMPMYALPQMHDMQGMQDMQDMQSQMFSPTMAMPSAQ</sequence>
<dbReference type="Proteomes" id="UP000838756">
    <property type="component" value="Unassembled WGS sequence"/>
</dbReference>
<gene>
    <name evidence="1" type="primary">jg25091</name>
    <name evidence="1" type="ORF">PAEG_LOCUS21403</name>
</gene>
<dbReference type="OrthoDB" id="8194504at2759"/>
<organism evidence="1 2">
    <name type="scientific">Pararge aegeria aegeria</name>
    <dbReference type="NCBI Taxonomy" id="348720"/>
    <lineage>
        <taxon>Eukaryota</taxon>
        <taxon>Metazoa</taxon>
        <taxon>Ecdysozoa</taxon>
        <taxon>Arthropoda</taxon>
        <taxon>Hexapoda</taxon>
        <taxon>Insecta</taxon>
        <taxon>Pterygota</taxon>
        <taxon>Neoptera</taxon>
        <taxon>Endopterygota</taxon>
        <taxon>Lepidoptera</taxon>
        <taxon>Glossata</taxon>
        <taxon>Ditrysia</taxon>
        <taxon>Papilionoidea</taxon>
        <taxon>Nymphalidae</taxon>
        <taxon>Satyrinae</taxon>
        <taxon>Satyrini</taxon>
        <taxon>Parargina</taxon>
        <taxon>Pararge</taxon>
    </lineage>
</organism>
<evidence type="ECO:0000313" key="2">
    <source>
        <dbReference type="Proteomes" id="UP000838756"/>
    </source>
</evidence>
<dbReference type="AlphaFoldDB" id="A0A8S4S7K7"/>
<protein>
    <submittedName>
        <fullName evidence="1">Jg25091 protein</fullName>
    </submittedName>
</protein>
<evidence type="ECO:0000313" key="1">
    <source>
        <dbReference type="EMBL" id="CAH2246648.1"/>
    </source>
</evidence>
<keyword evidence="2" id="KW-1185">Reference proteome</keyword>
<comment type="caution">
    <text evidence="1">The sequence shown here is derived from an EMBL/GenBank/DDBJ whole genome shotgun (WGS) entry which is preliminary data.</text>
</comment>
<proteinExistence type="predicted"/>
<accession>A0A8S4S7K7</accession>